<comment type="caution">
    <text evidence="1">The sequence shown here is derived from an EMBL/GenBank/DDBJ whole genome shotgun (WGS) entry which is preliminary data.</text>
</comment>
<accession>X0SJD4</accession>
<evidence type="ECO:0000313" key="1">
    <source>
        <dbReference type="EMBL" id="GAF75231.1"/>
    </source>
</evidence>
<proteinExistence type="predicted"/>
<protein>
    <submittedName>
        <fullName evidence="1">Uncharacterized protein</fullName>
    </submittedName>
</protein>
<sequence length="91" mass="10655">MMIVLLFSVAMLVGLVSLCCVFYFLGRCEAEQRMTPFRDPRIDLGEIIEIKVTAKDYIQLKRIKQEDLENPERMAEVGRCLSFFYRTVDKL</sequence>
<reference evidence="1" key="1">
    <citation type="journal article" date="2014" name="Front. Microbiol.">
        <title>High frequency of phylogenetically diverse reductive dehalogenase-homologous genes in deep subseafloor sedimentary metagenomes.</title>
        <authorList>
            <person name="Kawai M."/>
            <person name="Futagami T."/>
            <person name="Toyoda A."/>
            <person name="Takaki Y."/>
            <person name="Nishi S."/>
            <person name="Hori S."/>
            <person name="Arai W."/>
            <person name="Tsubouchi T."/>
            <person name="Morono Y."/>
            <person name="Uchiyama I."/>
            <person name="Ito T."/>
            <person name="Fujiyama A."/>
            <person name="Inagaki F."/>
            <person name="Takami H."/>
        </authorList>
    </citation>
    <scope>NUCLEOTIDE SEQUENCE</scope>
    <source>
        <strain evidence="1">Expedition CK06-06</strain>
    </source>
</reference>
<dbReference type="EMBL" id="BARS01000302">
    <property type="protein sequence ID" value="GAF75231.1"/>
    <property type="molecule type" value="Genomic_DNA"/>
</dbReference>
<organism evidence="1">
    <name type="scientific">marine sediment metagenome</name>
    <dbReference type="NCBI Taxonomy" id="412755"/>
    <lineage>
        <taxon>unclassified sequences</taxon>
        <taxon>metagenomes</taxon>
        <taxon>ecological metagenomes</taxon>
    </lineage>
</organism>
<dbReference type="AlphaFoldDB" id="X0SJD4"/>
<name>X0SJD4_9ZZZZ</name>
<gene>
    <name evidence="1" type="ORF">S01H1_00791</name>
</gene>